<evidence type="ECO:0000256" key="1">
    <source>
        <dbReference type="SAM" id="SignalP"/>
    </source>
</evidence>
<dbReference type="Proteomes" id="UP000619788">
    <property type="component" value="Unassembled WGS sequence"/>
</dbReference>
<dbReference type="Gene3D" id="2.60.40.2880">
    <property type="entry name" value="MmpS1-5, C-terminal soluble domain"/>
    <property type="match status" value="1"/>
</dbReference>
<name>A0A8J3SG78_9ACTN</name>
<proteinExistence type="predicted"/>
<accession>A0A8J3SG78</accession>
<dbReference type="PROSITE" id="PS51257">
    <property type="entry name" value="PROKAR_LIPOPROTEIN"/>
    <property type="match status" value="1"/>
</dbReference>
<gene>
    <name evidence="2" type="ORF">Psi01_25300</name>
</gene>
<dbReference type="EMBL" id="BOOJ01000023">
    <property type="protein sequence ID" value="GIH91900.1"/>
    <property type="molecule type" value="Genomic_DNA"/>
</dbReference>
<dbReference type="AlphaFoldDB" id="A0A8J3SG78"/>
<keyword evidence="3" id="KW-1185">Reference proteome</keyword>
<dbReference type="InterPro" id="IPR038468">
    <property type="entry name" value="MmpS_C"/>
</dbReference>
<evidence type="ECO:0008006" key="4">
    <source>
        <dbReference type="Google" id="ProtNLM"/>
    </source>
</evidence>
<protein>
    <recommendedName>
        <fullName evidence="4">MmpS family membrane protein</fullName>
    </recommendedName>
</protein>
<evidence type="ECO:0000313" key="2">
    <source>
        <dbReference type="EMBL" id="GIH91900.1"/>
    </source>
</evidence>
<comment type="caution">
    <text evidence="2">The sequence shown here is derived from an EMBL/GenBank/DDBJ whole genome shotgun (WGS) entry which is preliminary data.</text>
</comment>
<dbReference type="RefSeq" id="WP_204064152.1">
    <property type="nucleotide sequence ID" value="NZ_BOOJ01000023.1"/>
</dbReference>
<feature type="signal peptide" evidence="1">
    <location>
        <begin position="1"/>
        <end position="22"/>
    </location>
</feature>
<evidence type="ECO:0000313" key="3">
    <source>
        <dbReference type="Proteomes" id="UP000619788"/>
    </source>
</evidence>
<keyword evidence="1" id="KW-0732">Signal</keyword>
<feature type="chain" id="PRO_5039688002" description="MmpS family membrane protein" evidence="1">
    <location>
        <begin position="23"/>
        <end position="126"/>
    </location>
</feature>
<organism evidence="2 3">
    <name type="scientific">Planobispora siamensis</name>
    <dbReference type="NCBI Taxonomy" id="936338"/>
    <lineage>
        <taxon>Bacteria</taxon>
        <taxon>Bacillati</taxon>
        <taxon>Actinomycetota</taxon>
        <taxon>Actinomycetes</taxon>
        <taxon>Streptosporangiales</taxon>
        <taxon>Streptosporangiaceae</taxon>
        <taxon>Planobispora</taxon>
    </lineage>
</organism>
<sequence>MRRAALALTALLAAAACSSPVAGPAVPSSAPPVDDGVRTVVYRVTGSAPTASLTVQSATGTEQDTAATLPIELAYEVPAGGFVAVSAQNNDSSGDVTCSISVDGTVISENSGVGGYAIASCSGTAD</sequence>
<reference evidence="2 3" key="1">
    <citation type="submission" date="2021-01" db="EMBL/GenBank/DDBJ databases">
        <title>Whole genome shotgun sequence of Planobispora siamensis NBRC 107568.</title>
        <authorList>
            <person name="Komaki H."/>
            <person name="Tamura T."/>
        </authorList>
    </citation>
    <scope>NUCLEOTIDE SEQUENCE [LARGE SCALE GENOMIC DNA]</scope>
    <source>
        <strain evidence="2 3">NBRC 107568</strain>
    </source>
</reference>